<dbReference type="EnsemblPlants" id="OPUNC10G11740.1">
    <property type="protein sequence ID" value="OPUNC10G11740.1"/>
    <property type="gene ID" value="OPUNC10G11740"/>
</dbReference>
<evidence type="ECO:0000313" key="2">
    <source>
        <dbReference type="Proteomes" id="UP000026962"/>
    </source>
</evidence>
<accession>A0A0E0M8T2</accession>
<keyword evidence="2" id="KW-1185">Reference proteome</keyword>
<reference evidence="1" key="1">
    <citation type="submission" date="2015-04" db="UniProtKB">
        <authorList>
            <consortium name="EnsemblPlants"/>
        </authorList>
    </citation>
    <scope>IDENTIFICATION</scope>
</reference>
<organism evidence="1">
    <name type="scientific">Oryza punctata</name>
    <name type="common">Red rice</name>
    <dbReference type="NCBI Taxonomy" id="4537"/>
    <lineage>
        <taxon>Eukaryota</taxon>
        <taxon>Viridiplantae</taxon>
        <taxon>Streptophyta</taxon>
        <taxon>Embryophyta</taxon>
        <taxon>Tracheophyta</taxon>
        <taxon>Spermatophyta</taxon>
        <taxon>Magnoliopsida</taxon>
        <taxon>Liliopsida</taxon>
        <taxon>Poales</taxon>
        <taxon>Poaceae</taxon>
        <taxon>BOP clade</taxon>
        <taxon>Oryzoideae</taxon>
        <taxon>Oryzeae</taxon>
        <taxon>Oryzinae</taxon>
        <taxon>Oryza</taxon>
    </lineage>
</organism>
<dbReference type="Gramene" id="OPUNC10G11740.1">
    <property type="protein sequence ID" value="OPUNC10G11740.1"/>
    <property type="gene ID" value="OPUNC10G11740"/>
</dbReference>
<reference evidence="1" key="2">
    <citation type="submission" date="2018-05" db="EMBL/GenBank/DDBJ databases">
        <title>OpunRS2 (Oryza punctata Reference Sequence Version 2).</title>
        <authorList>
            <person name="Zhang J."/>
            <person name="Kudrna D."/>
            <person name="Lee S."/>
            <person name="Talag J."/>
            <person name="Welchert J."/>
            <person name="Wing R.A."/>
        </authorList>
    </citation>
    <scope>NUCLEOTIDE SEQUENCE [LARGE SCALE GENOMIC DNA]</scope>
</reference>
<dbReference type="HOGENOM" id="CLU_2577969_0_0_1"/>
<name>A0A0E0M8T2_ORYPU</name>
<sequence length="81" mass="9253">MSQVYTLASLKVFIFWTNSVSDLSLALAVTTLMNWTPKTQLLLTINPEDFFSVLRGIIHEVPDDVLAVWNLWVTAHQVYQT</sequence>
<proteinExistence type="predicted"/>
<protein>
    <submittedName>
        <fullName evidence="1">Uncharacterized protein</fullName>
    </submittedName>
</protein>
<dbReference type="Proteomes" id="UP000026962">
    <property type="component" value="Chromosome 10"/>
</dbReference>
<evidence type="ECO:0000313" key="1">
    <source>
        <dbReference type="EnsemblPlants" id="OPUNC10G11740.1"/>
    </source>
</evidence>
<dbReference type="AlphaFoldDB" id="A0A0E0M8T2"/>